<name>A0A0F7RZX4_9BASI</name>
<evidence type="ECO:0000313" key="2">
    <source>
        <dbReference type="Proteomes" id="UP000242770"/>
    </source>
</evidence>
<proteinExistence type="predicted"/>
<evidence type="ECO:0000313" key="1">
    <source>
        <dbReference type="EMBL" id="CDS02140.1"/>
    </source>
</evidence>
<keyword evidence="2" id="KW-1185">Reference proteome</keyword>
<sequence>MEPSGKYQLDHEQPSFCQALKDRKAPKEPDVVFLAQKANKAVEEFGNVLVGLKLGKRMLHSGLPKSCSSPVRLYCIMGLRKPEASTCLDSAQLTMARPFS</sequence>
<dbReference type="AlphaFoldDB" id="A0A0F7RZX4"/>
<protein>
    <submittedName>
        <fullName evidence="1">Uncharacterized protein</fullName>
    </submittedName>
</protein>
<gene>
    <name evidence="1" type="primary">SSCI83120.1</name>
</gene>
<dbReference type="Proteomes" id="UP000242770">
    <property type="component" value="Unassembled WGS sequence"/>
</dbReference>
<organism evidence="1 2">
    <name type="scientific">Sporisorium scitamineum</name>
    <dbReference type="NCBI Taxonomy" id="49012"/>
    <lineage>
        <taxon>Eukaryota</taxon>
        <taxon>Fungi</taxon>
        <taxon>Dikarya</taxon>
        <taxon>Basidiomycota</taxon>
        <taxon>Ustilaginomycotina</taxon>
        <taxon>Ustilaginomycetes</taxon>
        <taxon>Ustilaginales</taxon>
        <taxon>Ustilaginaceae</taxon>
        <taxon>Sporisorium</taxon>
    </lineage>
</organism>
<reference evidence="2" key="1">
    <citation type="submission" date="2014-06" db="EMBL/GenBank/DDBJ databases">
        <authorList>
            <person name="Berkman P.J."/>
        </authorList>
    </citation>
    <scope>NUCLEOTIDE SEQUENCE [LARGE SCALE GENOMIC DNA]</scope>
</reference>
<accession>A0A0F7RZX4</accession>
<dbReference type="EMBL" id="CCFA01005031">
    <property type="protein sequence ID" value="CDS02140.1"/>
    <property type="molecule type" value="Genomic_DNA"/>
</dbReference>